<evidence type="ECO:0000256" key="1">
    <source>
        <dbReference type="SAM" id="SignalP"/>
    </source>
</evidence>
<protein>
    <submittedName>
        <fullName evidence="3">Uncharacterized protein LOC111131831</fullName>
    </submittedName>
</protein>
<accession>A0A8B8E6I6</accession>
<organism evidence="2 3">
    <name type="scientific">Crassostrea virginica</name>
    <name type="common">Eastern oyster</name>
    <dbReference type="NCBI Taxonomy" id="6565"/>
    <lineage>
        <taxon>Eukaryota</taxon>
        <taxon>Metazoa</taxon>
        <taxon>Spiralia</taxon>
        <taxon>Lophotrochozoa</taxon>
        <taxon>Mollusca</taxon>
        <taxon>Bivalvia</taxon>
        <taxon>Autobranchia</taxon>
        <taxon>Pteriomorphia</taxon>
        <taxon>Ostreida</taxon>
        <taxon>Ostreoidea</taxon>
        <taxon>Ostreidae</taxon>
        <taxon>Crassostrea</taxon>
    </lineage>
</organism>
<evidence type="ECO:0000313" key="3">
    <source>
        <dbReference type="RefSeq" id="XP_022335263.1"/>
    </source>
</evidence>
<reference evidence="3" key="1">
    <citation type="submission" date="2025-08" db="UniProtKB">
        <authorList>
            <consortium name="RefSeq"/>
        </authorList>
    </citation>
    <scope>IDENTIFICATION</scope>
    <source>
        <tissue evidence="3">Whole sample</tissue>
    </source>
</reference>
<evidence type="ECO:0000313" key="2">
    <source>
        <dbReference type="Proteomes" id="UP000694844"/>
    </source>
</evidence>
<dbReference type="Proteomes" id="UP000694844">
    <property type="component" value="Chromosome 4"/>
</dbReference>
<dbReference type="AlphaFoldDB" id="A0A8B8E6I6"/>
<sequence>MMSTIFLLAIFPLVIQGQSDCPCLTDPPLVPTEHEIRTLEKAAFEPISLRKIFDMNAFTVTYIGDIRGPADAVSEFNGTLRRVYDGGNNPILEARLTVPAMEVLHDHPIAFILSSESTSSSFVMDINRTRMAAKQTEFIGSKCHFKISSTTNGNVFLYNAFTSCPDQVHVSSYFKTKLSQRGKGMLSFEETEELKVKRYYNFSSSVDGEKASFSMNPVEMLANGIKLESLKFQFVALSKNKNDLVAFNVWSYDIV</sequence>
<dbReference type="OrthoDB" id="6137951at2759"/>
<keyword evidence="2" id="KW-1185">Reference proteome</keyword>
<dbReference type="KEGG" id="cvn:111131831"/>
<proteinExistence type="predicted"/>
<gene>
    <name evidence="3" type="primary">LOC111131831</name>
</gene>
<dbReference type="RefSeq" id="XP_022335263.1">
    <property type="nucleotide sequence ID" value="XM_022479555.1"/>
</dbReference>
<feature type="signal peptide" evidence="1">
    <location>
        <begin position="1"/>
        <end position="17"/>
    </location>
</feature>
<dbReference type="GeneID" id="111131831"/>
<keyword evidence="1" id="KW-0732">Signal</keyword>
<name>A0A8B8E6I6_CRAVI</name>
<feature type="chain" id="PRO_5034691154" evidence="1">
    <location>
        <begin position="18"/>
        <end position="255"/>
    </location>
</feature>